<keyword evidence="1" id="KW-1133">Transmembrane helix</keyword>
<protein>
    <submittedName>
        <fullName evidence="2">Uncharacterized protein</fullName>
    </submittedName>
</protein>
<evidence type="ECO:0000256" key="1">
    <source>
        <dbReference type="SAM" id="Phobius"/>
    </source>
</evidence>
<feature type="transmembrane region" description="Helical" evidence="1">
    <location>
        <begin position="12"/>
        <end position="29"/>
    </location>
</feature>
<dbReference type="EMBL" id="VHLG01000002">
    <property type="protein sequence ID" value="TPW32503.1"/>
    <property type="molecule type" value="Genomic_DNA"/>
</dbReference>
<keyword evidence="1" id="KW-0472">Membrane</keyword>
<feature type="transmembrane region" description="Helical" evidence="1">
    <location>
        <begin position="41"/>
        <end position="60"/>
    </location>
</feature>
<dbReference type="Proteomes" id="UP000318801">
    <property type="component" value="Unassembled WGS sequence"/>
</dbReference>
<evidence type="ECO:0000313" key="3">
    <source>
        <dbReference type="Proteomes" id="UP000318801"/>
    </source>
</evidence>
<dbReference type="AlphaFoldDB" id="A0A506UDJ1"/>
<evidence type="ECO:0000313" key="2">
    <source>
        <dbReference type="EMBL" id="TPW32503.1"/>
    </source>
</evidence>
<proteinExistence type="predicted"/>
<keyword evidence="1" id="KW-0812">Transmembrane</keyword>
<reference evidence="2 3" key="1">
    <citation type="submission" date="2019-06" db="EMBL/GenBank/DDBJ databases">
        <authorList>
            <person name="Li M."/>
        </authorList>
    </citation>
    <scope>NUCLEOTIDE SEQUENCE [LARGE SCALE GENOMIC DNA]</scope>
    <source>
        <strain evidence="2 3">BGMRC2036</strain>
    </source>
</reference>
<dbReference type="RefSeq" id="WP_141148013.1">
    <property type="nucleotide sequence ID" value="NZ_VHLG01000002.1"/>
</dbReference>
<dbReference type="OrthoDB" id="7917289at2"/>
<gene>
    <name evidence="2" type="ORF">FJU08_05800</name>
</gene>
<comment type="caution">
    <text evidence="2">The sequence shown here is derived from an EMBL/GenBank/DDBJ whole genome shotgun (WGS) entry which is preliminary data.</text>
</comment>
<organism evidence="2 3">
    <name type="scientific">Martelella alba</name>
    <dbReference type="NCBI Taxonomy" id="2590451"/>
    <lineage>
        <taxon>Bacteria</taxon>
        <taxon>Pseudomonadati</taxon>
        <taxon>Pseudomonadota</taxon>
        <taxon>Alphaproteobacteria</taxon>
        <taxon>Hyphomicrobiales</taxon>
        <taxon>Aurantimonadaceae</taxon>
        <taxon>Martelella</taxon>
    </lineage>
</organism>
<keyword evidence="3" id="KW-1185">Reference proteome</keyword>
<accession>A0A506UDJ1</accession>
<name>A0A506UDJ1_9HYPH</name>
<sequence>MAHKDTQRSSLVAAGIILTVMVIGGLFLPEVVNFLGGISPFLGFGFGVLFVLALFIIFWLRARYQRRH</sequence>